<reference evidence="4 5" key="1">
    <citation type="submission" date="2014-10" db="EMBL/GenBank/DDBJ databases">
        <title>Genome sequence of Novosphingobium malaysiense MUSC 273(T).</title>
        <authorList>
            <person name="Lee L.-H."/>
        </authorList>
    </citation>
    <scope>NUCLEOTIDE SEQUENCE [LARGE SCALE GENOMIC DNA]</scope>
    <source>
        <strain evidence="4 5">MUSC 273</strain>
    </source>
</reference>
<evidence type="ECO:0000256" key="1">
    <source>
        <dbReference type="ARBA" id="ARBA00022553"/>
    </source>
</evidence>
<evidence type="ECO:0000256" key="2">
    <source>
        <dbReference type="PROSITE-ProRule" id="PRU00169"/>
    </source>
</evidence>
<keyword evidence="1 2" id="KW-0597">Phosphoprotein</keyword>
<accession>A0A0B1ZU69</accession>
<organism evidence="4 5">
    <name type="scientific">Novosphingobium malaysiense</name>
    <dbReference type="NCBI Taxonomy" id="1348853"/>
    <lineage>
        <taxon>Bacteria</taxon>
        <taxon>Pseudomonadati</taxon>
        <taxon>Pseudomonadota</taxon>
        <taxon>Alphaproteobacteria</taxon>
        <taxon>Sphingomonadales</taxon>
        <taxon>Sphingomonadaceae</taxon>
        <taxon>Novosphingobium</taxon>
    </lineage>
</organism>
<proteinExistence type="predicted"/>
<dbReference type="InterPro" id="IPR011006">
    <property type="entry name" value="CheY-like_superfamily"/>
</dbReference>
<dbReference type="GO" id="GO:0000160">
    <property type="term" value="P:phosphorelay signal transduction system"/>
    <property type="evidence" value="ECO:0007669"/>
    <property type="project" value="InterPro"/>
</dbReference>
<dbReference type="AlphaFoldDB" id="A0A0B1ZU69"/>
<dbReference type="RefSeq" id="WP_039281423.1">
    <property type="nucleotide sequence ID" value="NZ_JTDI01000002.1"/>
</dbReference>
<dbReference type="InterPro" id="IPR050595">
    <property type="entry name" value="Bact_response_regulator"/>
</dbReference>
<dbReference type="SMART" id="SM00448">
    <property type="entry name" value="REC"/>
    <property type="match status" value="1"/>
</dbReference>
<dbReference type="PANTHER" id="PTHR44591">
    <property type="entry name" value="STRESS RESPONSE REGULATOR PROTEIN 1"/>
    <property type="match status" value="1"/>
</dbReference>
<gene>
    <name evidence="4" type="ORF">LK12_07950</name>
</gene>
<sequence>MARPRILLVDDDPGVRAAITFALEVEGFDVEGYPNAEAALAAPHRRIVCAVLDQRLPGMDGLSLLARLRDSEPSLPAIIITSNTSKRVRAEIAAKNAILVEKPLLRHAIVDVIRHIAVEID</sequence>
<evidence type="ECO:0000259" key="3">
    <source>
        <dbReference type="PROSITE" id="PS50110"/>
    </source>
</evidence>
<dbReference type="InterPro" id="IPR001789">
    <property type="entry name" value="Sig_transdc_resp-reg_receiver"/>
</dbReference>
<name>A0A0B1ZU69_9SPHN</name>
<keyword evidence="5" id="KW-1185">Reference proteome</keyword>
<dbReference type="Gene3D" id="3.40.50.2300">
    <property type="match status" value="1"/>
</dbReference>
<comment type="caution">
    <text evidence="4">The sequence shown here is derived from an EMBL/GenBank/DDBJ whole genome shotgun (WGS) entry which is preliminary data.</text>
</comment>
<dbReference type="Pfam" id="PF00072">
    <property type="entry name" value="Response_reg"/>
    <property type="match status" value="1"/>
</dbReference>
<evidence type="ECO:0000313" key="5">
    <source>
        <dbReference type="Proteomes" id="UP000031057"/>
    </source>
</evidence>
<dbReference type="STRING" id="1348853.LK12_07950"/>
<dbReference type="Proteomes" id="UP000031057">
    <property type="component" value="Unassembled WGS sequence"/>
</dbReference>
<evidence type="ECO:0000313" key="4">
    <source>
        <dbReference type="EMBL" id="KHK92672.1"/>
    </source>
</evidence>
<feature type="modified residue" description="4-aspartylphosphate" evidence="2">
    <location>
        <position position="53"/>
    </location>
</feature>
<protein>
    <recommendedName>
        <fullName evidence="3">Response regulatory domain-containing protein</fullName>
    </recommendedName>
</protein>
<feature type="domain" description="Response regulatory" evidence="3">
    <location>
        <begin position="5"/>
        <end position="117"/>
    </location>
</feature>
<dbReference type="PROSITE" id="PS50110">
    <property type="entry name" value="RESPONSE_REGULATORY"/>
    <property type="match status" value="1"/>
</dbReference>
<dbReference type="PANTHER" id="PTHR44591:SF25">
    <property type="entry name" value="CHEMOTAXIS TWO-COMPONENT RESPONSE REGULATOR"/>
    <property type="match status" value="1"/>
</dbReference>
<dbReference type="SUPFAM" id="SSF52172">
    <property type="entry name" value="CheY-like"/>
    <property type="match status" value="1"/>
</dbReference>
<dbReference type="EMBL" id="JTDI01000002">
    <property type="protein sequence ID" value="KHK92672.1"/>
    <property type="molecule type" value="Genomic_DNA"/>
</dbReference>